<dbReference type="RefSeq" id="WP_345689077.1">
    <property type="nucleotide sequence ID" value="NZ_BAABIT010000001.1"/>
</dbReference>
<evidence type="ECO:0000313" key="2">
    <source>
        <dbReference type="Proteomes" id="UP001595829"/>
    </source>
</evidence>
<comment type="caution">
    <text evidence="1">The sequence shown here is derived from an EMBL/GenBank/DDBJ whole genome shotgun (WGS) entry which is preliminary data.</text>
</comment>
<evidence type="ECO:0000313" key="1">
    <source>
        <dbReference type="EMBL" id="MFC5025812.1"/>
    </source>
</evidence>
<dbReference type="Proteomes" id="UP001595829">
    <property type="component" value="Unassembled WGS sequence"/>
</dbReference>
<proteinExistence type="predicted"/>
<organism evidence="1 2">
    <name type="scientific">Streptomyces coeruleoprunus</name>
    <dbReference type="NCBI Taxonomy" id="285563"/>
    <lineage>
        <taxon>Bacteria</taxon>
        <taxon>Bacillati</taxon>
        <taxon>Actinomycetota</taxon>
        <taxon>Actinomycetes</taxon>
        <taxon>Kitasatosporales</taxon>
        <taxon>Streptomycetaceae</taxon>
        <taxon>Streptomyces</taxon>
    </lineage>
</organism>
<gene>
    <name evidence="1" type="ORF">ACFPM3_27155</name>
</gene>
<protein>
    <submittedName>
        <fullName evidence="1">Uncharacterized protein</fullName>
    </submittedName>
</protein>
<name>A0ABV9XL82_9ACTN</name>
<reference evidence="2" key="1">
    <citation type="journal article" date="2019" name="Int. J. Syst. Evol. Microbiol.">
        <title>The Global Catalogue of Microorganisms (GCM) 10K type strain sequencing project: providing services to taxonomists for standard genome sequencing and annotation.</title>
        <authorList>
            <consortium name="The Broad Institute Genomics Platform"/>
            <consortium name="The Broad Institute Genome Sequencing Center for Infectious Disease"/>
            <person name="Wu L."/>
            <person name="Ma J."/>
        </authorList>
    </citation>
    <scope>NUCLEOTIDE SEQUENCE [LARGE SCALE GENOMIC DNA]</scope>
    <source>
        <strain evidence="2">CGMCC 4.1648</strain>
    </source>
</reference>
<accession>A0ABV9XL82</accession>
<dbReference type="EMBL" id="JBHSJD010000024">
    <property type="protein sequence ID" value="MFC5025812.1"/>
    <property type="molecule type" value="Genomic_DNA"/>
</dbReference>
<keyword evidence="2" id="KW-1185">Reference proteome</keyword>
<sequence length="174" mass="19047">MRSVLAGCLAVGLWGTYATEGRHAGSALDAEYFGGSGTLGYHQAEIGRSYWYAIPLSSNRSDEEVHITKAEILDVPAGIEVVEYRAFEIEENGAKPMFFMDGESGIRAVAGGVTVPAGDWSRRFYAARLQVTGKIRDDVVRCRYEYEKGGRTYTQLLGCNLDLKVRGTVPARKG</sequence>